<dbReference type="InterPro" id="IPR038666">
    <property type="entry name" value="SSP1_head-tail_sf"/>
</dbReference>
<evidence type="ECO:0000313" key="2">
    <source>
        <dbReference type="Proteomes" id="UP000231259"/>
    </source>
</evidence>
<dbReference type="Gene3D" id="2.40.10.270">
    <property type="entry name" value="Bacteriophage SPP1 head-tail adaptor protein"/>
    <property type="match status" value="1"/>
</dbReference>
<reference evidence="1 2" key="1">
    <citation type="submission" date="2013-09" db="EMBL/GenBank/DDBJ databases">
        <title>Genome sequencing of Phaeobacter antarcticus sp. nov. SM1211.</title>
        <authorList>
            <person name="Zhang X.-Y."/>
            <person name="Liu C."/>
            <person name="Chen X.-L."/>
            <person name="Xie B.-B."/>
            <person name="Qin Q.-L."/>
            <person name="Rong J.-C."/>
            <person name="Zhang Y.-Z."/>
        </authorList>
    </citation>
    <scope>NUCLEOTIDE SEQUENCE [LARGE SCALE GENOMIC DNA]</scope>
    <source>
        <strain evidence="1 2">SM1211</strain>
    </source>
</reference>
<organism evidence="1 2">
    <name type="scientific">Puniceibacterium antarcticum</name>
    <dbReference type="NCBI Taxonomy" id="1206336"/>
    <lineage>
        <taxon>Bacteria</taxon>
        <taxon>Pseudomonadati</taxon>
        <taxon>Pseudomonadota</taxon>
        <taxon>Alphaproteobacteria</taxon>
        <taxon>Rhodobacterales</taxon>
        <taxon>Paracoccaceae</taxon>
        <taxon>Puniceibacterium</taxon>
    </lineage>
</organism>
<accession>A0A2G8REJ0</accession>
<sequence>MAVSAISLDRALQIRRATLADDGYSKTEVFADFGAPIRGGKVEVSDGERWRAAQVGASISARFTVRRTEFTVQLGPQDRILCEGREYEITGIREHSQDPRRFYEIAATAEITS</sequence>
<proteinExistence type="predicted"/>
<evidence type="ECO:0000313" key="1">
    <source>
        <dbReference type="EMBL" id="PIL19508.1"/>
    </source>
</evidence>
<dbReference type="AlphaFoldDB" id="A0A2G8REJ0"/>
<comment type="caution">
    <text evidence="1">The sequence shown here is derived from an EMBL/GenBank/DDBJ whole genome shotgun (WGS) entry which is preliminary data.</text>
</comment>
<gene>
    <name evidence="1" type="ORF">P775_14235</name>
</gene>
<dbReference type="Pfam" id="PF05521">
    <property type="entry name" value="Phage_HCP"/>
    <property type="match status" value="1"/>
</dbReference>
<dbReference type="RefSeq" id="WP_099911491.1">
    <property type="nucleotide sequence ID" value="NZ_AWWI01000099.1"/>
</dbReference>
<name>A0A2G8REJ0_9RHOB</name>
<dbReference type="EMBL" id="AWWI01000099">
    <property type="protein sequence ID" value="PIL19508.1"/>
    <property type="molecule type" value="Genomic_DNA"/>
</dbReference>
<keyword evidence="2" id="KW-1185">Reference proteome</keyword>
<dbReference type="OrthoDB" id="7998779at2"/>
<dbReference type="Proteomes" id="UP000231259">
    <property type="component" value="Unassembled WGS sequence"/>
</dbReference>
<evidence type="ECO:0008006" key="3">
    <source>
        <dbReference type="Google" id="ProtNLM"/>
    </source>
</evidence>
<dbReference type="InterPro" id="IPR008767">
    <property type="entry name" value="Phage_SPP1_head-tail_adaptor"/>
</dbReference>
<protein>
    <recommendedName>
        <fullName evidence="3">Head-tail adaptor protein</fullName>
    </recommendedName>
</protein>